<dbReference type="AlphaFoldDB" id="A0A0R3L6T9"/>
<keyword evidence="4" id="KW-1185">Reference proteome</keyword>
<organism evidence="3 4">
    <name type="scientific">Bradyrhizobium jicamae</name>
    <dbReference type="NCBI Taxonomy" id="280332"/>
    <lineage>
        <taxon>Bacteria</taxon>
        <taxon>Pseudomonadati</taxon>
        <taxon>Pseudomonadota</taxon>
        <taxon>Alphaproteobacteria</taxon>
        <taxon>Hyphomicrobiales</taxon>
        <taxon>Nitrobacteraceae</taxon>
        <taxon>Bradyrhizobium</taxon>
    </lineage>
</organism>
<dbReference type="Pfam" id="PF09346">
    <property type="entry name" value="SMI1_KNR4"/>
    <property type="match status" value="1"/>
</dbReference>
<proteinExistence type="predicted"/>
<dbReference type="Proteomes" id="UP000050863">
    <property type="component" value="Unassembled WGS sequence"/>
</dbReference>
<dbReference type="EMBL" id="LLXZ01000141">
    <property type="protein sequence ID" value="KRR03649.1"/>
    <property type="molecule type" value="Genomic_DNA"/>
</dbReference>
<protein>
    <recommendedName>
        <fullName evidence="2">Knr4/Smi1-like domain-containing protein</fullName>
    </recommendedName>
</protein>
<dbReference type="RefSeq" id="WP_057837661.1">
    <property type="nucleotide sequence ID" value="NZ_LLXZ01000141.1"/>
</dbReference>
<reference evidence="3 4" key="1">
    <citation type="submission" date="2014-03" db="EMBL/GenBank/DDBJ databases">
        <title>Bradyrhizobium valentinum sp. nov., isolated from effective nodules of Lupinus mariae-josephae, a lupine endemic of basic-lime soils in Eastern Spain.</title>
        <authorList>
            <person name="Duran D."/>
            <person name="Rey L."/>
            <person name="Navarro A."/>
            <person name="Busquets A."/>
            <person name="Imperial J."/>
            <person name="Ruiz-Argueso T."/>
        </authorList>
    </citation>
    <scope>NUCLEOTIDE SEQUENCE [LARGE SCALE GENOMIC DNA]</scope>
    <source>
        <strain evidence="3 4">PAC68</strain>
    </source>
</reference>
<dbReference type="SMART" id="SM00860">
    <property type="entry name" value="SMI1_KNR4"/>
    <property type="match status" value="1"/>
</dbReference>
<feature type="repeat" description="TPR" evidence="1">
    <location>
        <begin position="182"/>
        <end position="215"/>
    </location>
</feature>
<accession>A0A0R3L6T9</accession>
<evidence type="ECO:0000313" key="4">
    <source>
        <dbReference type="Proteomes" id="UP000050863"/>
    </source>
</evidence>
<comment type="caution">
    <text evidence="3">The sequence shown here is derived from an EMBL/GenBank/DDBJ whole genome shotgun (WGS) entry which is preliminary data.</text>
</comment>
<dbReference type="InterPro" id="IPR019734">
    <property type="entry name" value="TPR_rpt"/>
</dbReference>
<gene>
    <name evidence="3" type="ORF">CQ12_12515</name>
</gene>
<evidence type="ECO:0000256" key="1">
    <source>
        <dbReference type="PROSITE-ProRule" id="PRU00339"/>
    </source>
</evidence>
<dbReference type="OrthoDB" id="458118at2"/>
<dbReference type="InterPro" id="IPR018958">
    <property type="entry name" value="Knr4/Smi1-like_dom"/>
</dbReference>
<dbReference type="InterPro" id="IPR037883">
    <property type="entry name" value="Knr4/Smi1-like_sf"/>
</dbReference>
<feature type="domain" description="Knr4/Smi1-like" evidence="2">
    <location>
        <begin position="282"/>
        <end position="420"/>
    </location>
</feature>
<keyword evidence="1" id="KW-0802">TPR repeat</keyword>
<sequence length="441" mass="49916">MYLAKFFHRSPGDDDRELLLMPGGDPVIAGKYMDEGRQTKRKDFLRKEFSSMKGAAAAYRRHVAELVAAGYVETTHTKYTLRNLLPDPQPKPEWQKGLDDLMIAALSAPVKEQHKRLVALENTPAAHEPLYLWLAAHHAYAADEDSTTTLRLAEQARDTLASRRAGKAPHYAWSIAESDLEARIFEVLSLAHLQAGDPAQALAAIEQACEIEPSQDRGGQRATIICDHFPERQEEAFDDAFKYAEFGGYEDIVDRPAYAEYLARRKRKSKSGKGWRWGTRKPATAAELANAESALGAELPADYRKFLGKFGACDLQVRLPEHSNELRFLAPSRLAEQRDNLYRYITRIEKDPQTVTDYFRNEYSISVRDLVPVAEPVQYSRCVAIHLGKGERYGWCFHWDHDGSWELDHATPNFDTAIKTLTSGIERRDTTILGFLGIYID</sequence>
<evidence type="ECO:0000259" key="2">
    <source>
        <dbReference type="SMART" id="SM00860"/>
    </source>
</evidence>
<name>A0A0R3L6T9_9BRAD</name>
<dbReference type="SUPFAM" id="SSF160631">
    <property type="entry name" value="SMI1/KNR4-like"/>
    <property type="match status" value="1"/>
</dbReference>
<dbReference type="Gene3D" id="3.40.1580.10">
    <property type="entry name" value="SMI1/KNR4-like"/>
    <property type="match status" value="1"/>
</dbReference>
<dbReference type="PROSITE" id="PS50005">
    <property type="entry name" value="TPR"/>
    <property type="match status" value="1"/>
</dbReference>
<evidence type="ECO:0000313" key="3">
    <source>
        <dbReference type="EMBL" id="KRR03649.1"/>
    </source>
</evidence>